<sequence length="86" mass="9249">MTEETTQSILSHEERAVAAALAAGTDPVAIADERDASIETVEAAVERIQEKTERAFATLAESPFTADLATDLDPEERAALREAFSE</sequence>
<dbReference type="GO" id="GO:0003677">
    <property type="term" value="F:DNA binding"/>
    <property type="evidence" value="ECO:0007669"/>
    <property type="project" value="InterPro"/>
</dbReference>
<dbReference type="Gene3D" id="1.10.10.10">
    <property type="entry name" value="Winged helix-like DNA-binding domain superfamily/Winged helix DNA-binding domain"/>
    <property type="match status" value="1"/>
</dbReference>
<dbReference type="EMBL" id="AOMB01000042">
    <property type="protein sequence ID" value="EMA36165.1"/>
    <property type="molecule type" value="Genomic_DNA"/>
</dbReference>
<gene>
    <name evidence="1" type="ORF">C447_15371</name>
</gene>
<dbReference type="RefSeq" id="WP_007695430.1">
    <property type="nucleotide sequence ID" value="NZ_AJRK01000109.1"/>
</dbReference>
<evidence type="ECO:0000313" key="2">
    <source>
        <dbReference type="Proteomes" id="UP000011566"/>
    </source>
</evidence>
<dbReference type="SUPFAM" id="SSF46894">
    <property type="entry name" value="C-terminal effector domain of the bipartite response regulators"/>
    <property type="match status" value="1"/>
</dbReference>
<dbReference type="InterPro" id="IPR016032">
    <property type="entry name" value="Sig_transdc_resp-reg_C-effctor"/>
</dbReference>
<protein>
    <submittedName>
        <fullName evidence="1">Uncharacterized protein</fullName>
    </submittedName>
</protein>
<dbReference type="InterPro" id="IPR036388">
    <property type="entry name" value="WH-like_DNA-bd_sf"/>
</dbReference>
<evidence type="ECO:0000313" key="1">
    <source>
        <dbReference type="EMBL" id="EMA36165.1"/>
    </source>
</evidence>
<dbReference type="Proteomes" id="UP000011566">
    <property type="component" value="Unassembled WGS sequence"/>
</dbReference>
<dbReference type="GO" id="GO:0006355">
    <property type="term" value="P:regulation of DNA-templated transcription"/>
    <property type="evidence" value="ECO:0007669"/>
    <property type="project" value="InterPro"/>
</dbReference>
<dbReference type="PATRIC" id="fig|1132509.6.peg.3570"/>
<name>M0LVN9_9EURY</name>
<comment type="caution">
    <text evidence="1">The sequence shown here is derived from an EMBL/GenBank/DDBJ whole genome shotgun (WGS) entry which is preliminary data.</text>
</comment>
<dbReference type="OrthoDB" id="237912at2157"/>
<proteinExistence type="predicted"/>
<reference evidence="1 2" key="1">
    <citation type="journal article" date="2014" name="PLoS Genet.">
        <title>Phylogenetically driven sequencing of extremely halophilic archaea reveals strategies for static and dynamic osmo-response.</title>
        <authorList>
            <person name="Becker E.A."/>
            <person name="Seitzer P.M."/>
            <person name="Tritt A."/>
            <person name="Larsen D."/>
            <person name="Krusor M."/>
            <person name="Yao A.I."/>
            <person name="Wu D."/>
            <person name="Madern D."/>
            <person name="Eisen J.A."/>
            <person name="Darling A.E."/>
            <person name="Facciotti M.T."/>
        </authorList>
    </citation>
    <scope>NUCLEOTIDE SEQUENCE [LARGE SCALE GENOMIC DNA]</scope>
    <source>
        <strain evidence="1 2">100A6</strain>
    </source>
</reference>
<keyword evidence="2" id="KW-1185">Reference proteome</keyword>
<organism evidence="1 2">
    <name type="scientific">Halococcus hamelinensis 100A6</name>
    <dbReference type="NCBI Taxonomy" id="1132509"/>
    <lineage>
        <taxon>Archaea</taxon>
        <taxon>Methanobacteriati</taxon>
        <taxon>Methanobacteriota</taxon>
        <taxon>Stenosarchaea group</taxon>
        <taxon>Halobacteria</taxon>
        <taxon>Halobacteriales</taxon>
        <taxon>Halococcaceae</taxon>
        <taxon>Halococcus</taxon>
    </lineage>
</organism>
<accession>M0LVN9</accession>
<dbReference type="AlphaFoldDB" id="M0LVN9"/>